<comment type="caution">
    <text evidence="1">The sequence shown here is derived from an EMBL/GenBank/DDBJ whole genome shotgun (WGS) entry which is preliminary data.</text>
</comment>
<evidence type="ECO:0000313" key="1">
    <source>
        <dbReference type="EMBL" id="GCA64234.1"/>
    </source>
</evidence>
<dbReference type="EMBL" id="BDIP01006633">
    <property type="protein sequence ID" value="GCA64234.1"/>
    <property type="molecule type" value="Genomic_DNA"/>
</dbReference>
<sequence length="107" mass="11631">MLHCGGPCVWLKDVSSKRSRSVGVDPVTHTLSPLCLPPLPPPVLENMRVLLPCGSALPLTSPLPLPLPESVQLILVAPGGKGGLHTLIRQMKKHERTTNFNTMRDLR</sequence>
<keyword evidence="2" id="KW-1185">Reference proteome</keyword>
<dbReference type="Proteomes" id="UP000265618">
    <property type="component" value="Unassembled WGS sequence"/>
</dbReference>
<name>A0A391NSB9_9EUKA</name>
<proteinExistence type="predicted"/>
<organism evidence="1 2">
    <name type="scientific">Kipferlia bialata</name>
    <dbReference type="NCBI Taxonomy" id="797122"/>
    <lineage>
        <taxon>Eukaryota</taxon>
        <taxon>Metamonada</taxon>
        <taxon>Carpediemonas-like organisms</taxon>
        <taxon>Kipferlia</taxon>
    </lineage>
</organism>
<protein>
    <submittedName>
        <fullName evidence="1">Uncharacterized protein</fullName>
    </submittedName>
</protein>
<gene>
    <name evidence="1" type="ORF">KIPB_013681</name>
</gene>
<reference evidence="1 2" key="1">
    <citation type="journal article" date="2018" name="PLoS ONE">
        <title>The draft genome of Kipferlia bialata reveals reductive genome evolution in fornicate parasites.</title>
        <authorList>
            <person name="Tanifuji G."/>
            <person name="Takabayashi S."/>
            <person name="Kume K."/>
            <person name="Takagi M."/>
            <person name="Nakayama T."/>
            <person name="Kamikawa R."/>
            <person name="Inagaki Y."/>
            <person name="Hashimoto T."/>
        </authorList>
    </citation>
    <scope>NUCLEOTIDE SEQUENCE [LARGE SCALE GENOMIC DNA]</scope>
    <source>
        <strain evidence="1">NY0173</strain>
    </source>
</reference>
<evidence type="ECO:0000313" key="2">
    <source>
        <dbReference type="Proteomes" id="UP000265618"/>
    </source>
</evidence>
<accession>A0A391NSB9</accession>
<dbReference type="AlphaFoldDB" id="A0A391NSB9"/>